<accession>A0A3R7ST20</accession>
<proteinExistence type="predicted"/>
<reference evidence="2 3" key="2">
    <citation type="submission" date="2019-01" db="EMBL/GenBank/DDBJ databases">
        <title>The decoding of complex shrimp genome reveals the adaptation for benthos swimmer, frequently molting mechanism and breeding impact on genome.</title>
        <authorList>
            <person name="Sun Y."/>
            <person name="Gao Y."/>
            <person name="Yu Y."/>
        </authorList>
    </citation>
    <scope>NUCLEOTIDE SEQUENCE [LARGE SCALE GENOMIC DNA]</scope>
    <source>
        <tissue evidence="2">Muscle</tissue>
    </source>
</reference>
<dbReference type="Proteomes" id="UP000283509">
    <property type="component" value="Unassembled WGS sequence"/>
</dbReference>
<gene>
    <name evidence="2" type="ORF">C7M84_007765</name>
</gene>
<feature type="compositionally biased region" description="Basic and acidic residues" evidence="1">
    <location>
        <begin position="65"/>
        <end position="84"/>
    </location>
</feature>
<protein>
    <submittedName>
        <fullName evidence="2">Uncharacterized protein</fullName>
    </submittedName>
</protein>
<comment type="caution">
    <text evidence="2">The sequence shown here is derived from an EMBL/GenBank/DDBJ whole genome shotgun (WGS) entry which is preliminary data.</text>
</comment>
<keyword evidence="3" id="KW-1185">Reference proteome</keyword>
<reference evidence="2 3" key="1">
    <citation type="submission" date="2018-04" db="EMBL/GenBank/DDBJ databases">
        <authorList>
            <person name="Zhang X."/>
            <person name="Yuan J."/>
            <person name="Li F."/>
            <person name="Xiang J."/>
        </authorList>
    </citation>
    <scope>NUCLEOTIDE SEQUENCE [LARGE SCALE GENOMIC DNA]</scope>
    <source>
        <tissue evidence="2">Muscle</tissue>
    </source>
</reference>
<feature type="region of interest" description="Disordered" evidence="1">
    <location>
        <begin position="63"/>
        <end position="90"/>
    </location>
</feature>
<dbReference type="EMBL" id="QCYY01001993">
    <property type="protein sequence ID" value="ROT73763.1"/>
    <property type="molecule type" value="Genomic_DNA"/>
</dbReference>
<sequence length="411" mass="44480">MADLSFRYKTFFSSPPQVGVPLSFRRQQEPGQLHLYRPFIFRGRPTNSQTRRFRTEQPLLTKAATTKDRHSSGRVGNSREECGRPSHGAGLLEWPRARRRTSLRTASPSAWKPSAACRPEGSLSSSDLFLEYLSHFALGSRPIMSDRSLPLLPPSFPLLPLLPSSPSFSPSLQVLFPPAASYPPPSSPCPLFFLLSPSSSPLSPFPFLSLLAFESPFNPASSLSPILVLSSPLLPPPPLPPLFSTHLLSSHFLLSLLCIPPLLLFLPPIPPLSPSPFSFTLPLSLLPSLPSRPNPLLLLPSPFLLLPPPPSLSPPPPPSSPHFLLPLPFFPSTSFSSPPSPSPPSPLSPLFSSSPSPPLPLPSLPSSLAPLLPLPLLIPLLPSSSLLFLWRSFLFLPQELGGAPAALQHDT</sequence>
<evidence type="ECO:0000313" key="3">
    <source>
        <dbReference type="Proteomes" id="UP000283509"/>
    </source>
</evidence>
<dbReference type="AlphaFoldDB" id="A0A3R7ST20"/>
<evidence type="ECO:0000256" key="1">
    <source>
        <dbReference type="SAM" id="MobiDB-lite"/>
    </source>
</evidence>
<name>A0A3R7ST20_PENVA</name>
<organism evidence="2 3">
    <name type="scientific">Penaeus vannamei</name>
    <name type="common">Whiteleg shrimp</name>
    <name type="synonym">Litopenaeus vannamei</name>
    <dbReference type="NCBI Taxonomy" id="6689"/>
    <lineage>
        <taxon>Eukaryota</taxon>
        <taxon>Metazoa</taxon>
        <taxon>Ecdysozoa</taxon>
        <taxon>Arthropoda</taxon>
        <taxon>Crustacea</taxon>
        <taxon>Multicrustacea</taxon>
        <taxon>Malacostraca</taxon>
        <taxon>Eumalacostraca</taxon>
        <taxon>Eucarida</taxon>
        <taxon>Decapoda</taxon>
        <taxon>Dendrobranchiata</taxon>
        <taxon>Penaeoidea</taxon>
        <taxon>Penaeidae</taxon>
        <taxon>Penaeus</taxon>
    </lineage>
</organism>
<dbReference type="PRINTS" id="PR01217">
    <property type="entry name" value="PRICHEXTENSN"/>
</dbReference>
<evidence type="ECO:0000313" key="2">
    <source>
        <dbReference type="EMBL" id="ROT73763.1"/>
    </source>
</evidence>